<protein>
    <submittedName>
        <fullName evidence="2">Acetyltransferase</fullName>
        <ecNumber evidence="2">2.3.1.-</ecNumber>
    </submittedName>
</protein>
<dbReference type="EMBL" id="UGTW01000001">
    <property type="protein sequence ID" value="SUC17836.1"/>
    <property type="molecule type" value="Genomic_DNA"/>
</dbReference>
<accession>A0A379FE00</accession>
<gene>
    <name evidence="2" type="primary">yjcF</name>
    <name evidence="2" type="ORF">NCTC10376_03789</name>
</gene>
<sequence length="166" mass="19326">MNKMEMSMIQLRLAEPQEAKRLWYLRNQALRFGCENVYLKEVLAAWTPDEMPDGYRQAIIDNPFYVIDYKGYNIPVASGFLDIKTGFAEAIFTLPEYMGKGFAGLILKQLKHEAIKRGQQKLFLDATPNAVIFYLKQGFKVLEERDYYSNLAKASLHCYRMYIDLD</sequence>
<name>A0A379FE00_PROVU</name>
<dbReference type="EC" id="2.3.1.-" evidence="2"/>
<evidence type="ECO:0000259" key="1">
    <source>
        <dbReference type="PROSITE" id="PS51186"/>
    </source>
</evidence>
<dbReference type="InterPro" id="IPR016181">
    <property type="entry name" value="Acyl_CoA_acyltransferase"/>
</dbReference>
<evidence type="ECO:0000313" key="3">
    <source>
        <dbReference type="Proteomes" id="UP000254331"/>
    </source>
</evidence>
<feature type="domain" description="N-acetyltransferase" evidence="1">
    <location>
        <begin position="9"/>
        <end position="166"/>
    </location>
</feature>
<reference evidence="2 3" key="1">
    <citation type="submission" date="2018-06" db="EMBL/GenBank/DDBJ databases">
        <authorList>
            <consortium name="Pathogen Informatics"/>
            <person name="Doyle S."/>
        </authorList>
    </citation>
    <scope>NUCLEOTIDE SEQUENCE [LARGE SCALE GENOMIC DNA]</scope>
    <source>
        <strain evidence="2 3">NCTC10376</strain>
    </source>
</reference>
<dbReference type="GO" id="GO:0016747">
    <property type="term" value="F:acyltransferase activity, transferring groups other than amino-acyl groups"/>
    <property type="evidence" value="ECO:0007669"/>
    <property type="project" value="InterPro"/>
</dbReference>
<dbReference type="PROSITE" id="PS51186">
    <property type="entry name" value="GNAT"/>
    <property type="match status" value="1"/>
</dbReference>
<dbReference type="AlphaFoldDB" id="A0A379FE00"/>
<keyword evidence="2" id="KW-0012">Acyltransferase</keyword>
<dbReference type="SUPFAM" id="SSF55729">
    <property type="entry name" value="Acyl-CoA N-acyltransferases (Nat)"/>
    <property type="match status" value="1"/>
</dbReference>
<evidence type="ECO:0000313" key="2">
    <source>
        <dbReference type="EMBL" id="SUC17836.1"/>
    </source>
</evidence>
<dbReference type="Gene3D" id="3.40.630.30">
    <property type="match status" value="1"/>
</dbReference>
<dbReference type="CDD" id="cd04301">
    <property type="entry name" value="NAT_SF"/>
    <property type="match status" value="1"/>
</dbReference>
<dbReference type="Proteomes" id="UP000254331">
    <property type="component" value="Unassembled WGS sequence"/>
</dbReference>
<dbReference type="Pfam" id="PF13673">
    <property type="entry name" value="Acetyltransf_10"/>
    <property type="match status" value="1"/>
</dbReference>
<dbReference type="InterPro" id="IPR000182">
    <property type="entry name" value="GNAT_dom"/>
</dbReference>
<keyword evidence="2" id="KW-0808">Transferase</keyword>
<proteinExistence type="predicted"/>
<organism evidence="2 3">
    <name type="scientific">Proteus vulgaris</name>
    <dbReference type="NCBI Taxonomy" id="585"/>
    <lineage>
        <taxon>Bacteria</taxon>
        <taxon>Pseudomonadati</taxon>
        <taxon>Pseudomonadota</taxon>
        <taxon>Gammaproteobacteria</taxon>
        <taxon>Enterobacterales</taxon>
        <taxon>Morganellaceae</taxon>
        <taxon>Proteus</taxon>
    </lineage>
</organism>